<evidence type="ECO:0000259" key="6">
    <source>
        <dbReference type="PROSITE" id="PS50833"/>
    </source>
</evidence>
<protein>
    <recommendedName>
        <fullName evidence="4">Ribosome production factor 2 homolog</fullName>
    </recommendedName>
    <alternativeName>
        <fullName evidence="4">Ribosome biogenesis protein RPF2 homolog</fullName>
    </alternativeName>
</protein>
<reference evidence="7 8" key="1">
    <citation type="journal article" date="2019" name="Front. Genet.">
        <title>Whole-Genome Sequencing of the Opportunistic Yeast Pathogen Candida inconspicua Uncovers Its Hybrid Origin.</title>
        <authorList>
            <person name="Mixao V."/>
            <person name="Hansen A.P."/>
            <person name="Saus E."/>
            <person name="Boekhout T."/>
            <person name="Lass-Florl C."/>
            <person name="Gabaldon T."/>
        </authorList>
    </citation>
    <scope>NUCLEOTIDE SEQUENCE [LARGE SCALE GENOMIC DNA]</scope>
    <source>
        <strain evidence="7 8">CBS 180</strain>
    </source>
</reference>
<feature type="compositionally biased region" description="Acidic residues" evidence="5">
    <location>
        <begin position="302"/>
        <end position="330"/>
    </location>
</feature>
<sequence length="338" mass="38865">MIRSTKPKNARSKRALEKKDSKIVENTKTVLFIPGSNSNQSLHNITVDLGSLKKPFIKRFTKKNNILPFEDTTSLEFLSEKNDASLLVLSTNNKKRPNNLTFVRTFDYKVYDMVELQVLSDFKLFQDFKKTTFQIGLKPLFTFQGHIFDVNPTFTQIKSLILDMFHGEQSNLQDVAGLQYVISVSAIEEDDNDVNISKLPLVYFRVYKLKTYKSNEPKLARIELEETGPRLNFKIGRVHHADAEMEKEASRVPKQLQPKERKNVQTDNIGDQVAKIHVGTQDLSRLQTRKMKGLKSKYDQINSDDENQDDNDDNISSEEEFVDALSDTDEPTPKKQKI</sequence>
<evidence type="ECO:0000313" key="8">
    <source>
        <dbReference type="Proteomes" id="UP000307173"/>
    </source>
</evidence>
<evidence type="ECO:0000256" key="4">
    <source>
        <dbReference type="RuleBase" id="RU367086"/>
    </source>
</evidence>
<dbReference type="STRING" id="52247.A0A4T0X3T4"/>
<feature type="compositionally biased region" description="Basic and acidic residues" evidence="5">
    <location>
        <begin position="244"/>
        <end position="264"/>
    </location>
</feature>
<evidence type="ECO:0000256" key="3">
    <source>
        <dbReference type="ARBA" id="ARBA00023242"/>
    </source>
</evidence>
<comment type="subcellular location">
    <subcellularLocation>
        <location evidence="1 4">Nucleus</location>
        <location evidence="1 4">Nucleolus</location>
    </subcellularLocation>
</comment>
<gene>
    <name evidence="7" type="ORF">CANINC_001566</name>
</gene>
<dbReference type="PANTHER" id="PTHR12728:SF0">
    <property type="entry name" value="RIBOSOME PRODUCTION FACTOR 2 HOMOLOG"/>
    <property type="match status" value="1"/>
</dbReference>
<dbReference type="InterPro" id="IPR039770">
    <property type="entry name" value="Rpf2"/>
</dbReference>
<dbReference type="SMART" id="SM00879">
    <property type="entry name" value="Brix"/>
    <property type="match status" value="1"/>
</dbReference>
<accession>A0A4T0X3T4</accession>
<feature type="region of interest" description="Disordered" evidence="5">
    <location>
        <begin position="244"/>
        <end position="275"/>
    </location>
</feature>
<dbReference type="Pfam" id="PF04427">
    <property type="entry name" value="Brix"/>
    <property type="match status" value="1"/>
</dbReference>
<evidence type="ECO:0000256" key="1">
    <source>
        <dbReference type="ARBA" id="ARBA00004604"/>
    </source>
</evidence>
<dbReference type="OrthoDB" id="407658at2759"/>
<dbReference type="PROSITE" id="PS50833">
    <property type="entry name" value="BRIX"/>
    <property type="match status" value="1"/>
</dbReference>
<comment type="similarity">
    <text evidence="2 4">Belongs to the RPF2 family.</text>
</comment>
<keyword evidence="3 4" id="KW-0539">Nucleus</keyword>
<feature type="domain" description="Brix" evidence="6">
    <location>
        <begin position="28"/>
        <end position="244"/>
    </location>
</feature>
<evidence type="ECO:0000256" key="5">
    <source>
        <dbReference type="SAM" id="MobiDB-lite"/>
    </source>
</evidence>
<feature type="region of interest" description="Disordered" evidence="5">
    <location>
        <begin position="291"/>
        <end position="338"/>
    </location>
</feature>
<organism evidence="7 8">
    <name type="scientific">Pichia inconspicua</name>
    <dbReference type="NCBI Taxonomy" id="52247"/>
    <lineage>
        <taxon>Eukaryota</taxon>
        <taxon>Fungi</taxon>
        <taxon>Dikarya</taxon>
        <taxon>Ascomycota</taxon>
        <taxon>Saccharomycotina</taxon>
        <taxon>Pichiomycetes</taxon>
        <taxon>Pichiales</taxon>
        <taxon>Pichiaceae</taxon>
        <taxon>Pichia</taxon>
    </lineage>
</organism>
<comment type="caution">
    <text evidence="7">The sequence shown here is derived from an EMBL/GenBank/DDBJ whole genome shotgun (WGS) entry which is preliminary data.</text>
</comment>
<dbReference type="GO" id="GO:0000463">
    <property type="term" value="P:maturation of LSU-rRNA from tricistronic rRNA transcript (SSU-rRNA, 5.8S rRNA, LSU-rRNA)"/>
    <property type="evidence" value="ECO:0007669"/>
    <property type="project" value="TreeGrafter"/>
</dbReference>
<dbReference type="GO" id="GO:0000027">
    <property type="term" value="P:ribosomal large subunit assembly"/>
    <property type="evidence" value="ECO:0007669"/>
    <property type="project" value="InterPro"/>
</dbReference>
<dbReference type="GO" id="GO:0005730">
    <property type="term" value="C:nucleolus"/>
    <property type="evidence" value="ECO:0007669"/>
    <property type="project" value="UniProtKB-SubCell"/>
</dbReference>
<dbReference type="InterPro" id="IPR007109">
    <property type="entry name" value="Brix"/>
</dbReference>
<keyword evidence="8" id="KW-1185">Reference proteome</keyword>
<proteinExistence type="inferred from homology"/>
<dbReference type="AlphaFoldDB" id="A0A4T0X3T4"/>
<dbReference type="PANTHER" id="PTHR12728">
    <property type="entry name" value="BRIX DOMAIN CONTAINING PROTEIN"/>
    <property type="match status" value="1"/>
</dbReference>
<dbReference type="GO" id="GO:0019843">
    <property type="term" value="F:rRNA binding"/>
    <property type="evidence" value="ECO:0007669"/>
    <property type="project" value="UniProtKB-UniRule"/>
</dbReference>
<dbReference type="Proteomes" id="UP000307173">
    <property type="component" value="Unassembled WGS sequence"/>
</dbReference>
<dbReference type="EMBL" id="SELW01000224">
    <property type="protein sequence ID" value="TID29873.1"/>
    <property type="molecule type" value="Genomic_DNA"/>
</dbReference>
<evidence type="ECO:0000313" key="7">
    <source>
        <dbReference type="EMBL" id="TID29873.1"/>
    </source>
</evidence>
<name>A0A4T0X3T4_9ASCO</name>
<evidence type="ECO:0000256" key="2">
    <source>
        <dbReference type="ARBA" id="ARBA00010782"/>
    </source>
</evidence>